<organism evidence="4 5">
    <name type="scientific">Nocardioides bruguierae</name>
    <dbReference type="NCBI Taxonomy" id="2945102"/>
    <lineage>
        <taxon>Bacteria</taxon>
        <taxon>Bacillati</taxon>
        <taxon>Actinomycetota</taxon>
        <taxon>Actinomycetes</taxon>
        <taxon>Propionibacteriales</taxon>
        <taxon>Nocardioidaceae</taxon>
        <taxon>Nocardioides</taxon>
    </lineage>
</organism>
<feature type="chain" id="PRO_5040719713" evidence="2">
    <location>
        <begin position="20"/>
        <end position="231"/>
    </location>
</feature>
<comment type="caution">
    <text evidence="4">The sequence shown here is derived from an EMBL/GenBank/DDBJ whole genome shotgun (WGS) entry which is preliminary data.</text>
</comment>
<dbReference type="Pfam" id="PF13559">
    <property type="entry name" value="DUF4129"/>
    <property type="match status" value="1"/>
</dbReference>
<keyword evidence="5" id="KW-1185">Reference proteome</keyword>
<dbReference type="RefSeq" id="WP_250826630.1">
    <property type="nucleotide sequence ID" value="NZ_JAMOIL010000006.1"/>
</dbReference>
<feature type="signal peptide" evidence="2">
    <location>
        <begin position="1"/>
        <end position="19"/>
    </location>
</feature>
<name>A0A9X2IDL8_9ACTN</name>
<sequence length="231" mass="23674">MLLLPVASPLLAASPLTRALISPPAPPLTPSPDEARGLLREELTDPAYTDTDWWGRFLDWLGGLLDGAPGASGLDLGPLPTVLTLLVLAVLGVGVGLLASRLRHGARARRDGAGDLLGAGTLSAATLRSRARAALEAGDATTALLDGYRALAVRQVERGHLEDAPGTTAGGVARRLGRVHPEHAGDLLAAAAAFDAALYGHRAPDLTTASAVLDLEHDLDHAPARSSGSDA</sequence>
<evidence type="ECO:0000256" key="2">
    <source>
        <dbReference type="SAM" id="SignalP"/>
    </source>
</evidence>
<feature type="transmembrane region" description="Helical" evidence="1">
    <location>
        <begin position="82"/>
        <end position="100"/>
    </location>
</feature>
<evidence type="ECO:0000313" key="5">
    <source>
        <dbReference type="Proteomes" id="UP001139485"/>
    </source>
</evidence>
<dbReference type="EMBL" id="JAMOIL010000006">
    <property type="protein sequence ID" value="MCM0619896.1"/>
    <property type="molecule type" value="Genomic_DNA"/>
</dbReference>
<feature type="domain" description="Protein-glutamine gamma-glutamyltransferase-like C-terminal" evidence="3">
    <location>
        <begin position="148"/>
        <end position="214"/>
    </location>
</feature>
<evidence type="ECO:0000259" key="3">
    <source>
        <dbReference type="Pfam" id="PF13559"/>
    </source>
</evidence>
<keyword evidence="1" id="KW-1133">Transmembrane helix</keyword>
<gene>
    <name evidence="4" type="ORF">M8330_06260</name>
</gene>
<dbReference type="Proteomes" id="UP001139485">
    <property type="component" value="Unassembled WGS sequence"/>
</dbReference>
<protein>
    <submittedName>
        <fullName evidence="4">DUF4129 domain-containing protein</fullName>
    </submittedName>
</protein>
<keyword evidence="1" id="KW-0812">Transmembrane</keyword>
<keyword evidence="1" id="KW-0472">Membrane</keyword>
<evidence type="ECO:0000256" key="1">
    <source>
        <dbReference type="SAM" id="Phobius"/>
    </source>
</evidence>
<reference evidence="4" key="1">
    <citation type="submission" date="2022-05" db="EMBL/GenBank/DDBJ databases">
        <authorList>
            <person name="Tuo L."/>
        </authorList>
    </citation>
    <scope>NUCLEOTIDE SEQUENCE</scope>
    <source>
        <strain evidence="4">BSK12Z-4</strain>
    </source>
</reference>
<dbReference type="AlphaFoldDB" id="A0A9X2IDL8"/>
<evidence type="ECO:0000313" key="4">
    <source>
        <dbReference type="EMBL" id="MCM0619896.1"/>
    </source>
</evidence>
<dbReference type="InterPro" id="IPR025403">
    <property type="entry name" value="TgpA-like_C"/>
</dbReference>
<keyword evidence="2" id="KW-0732">Signal</keyword>
<accession>A0A9X2IDL8</accession>
<proteinExistence type="predicted"/>